<proteinExistence type="predicted"/>
<keyword evidence="2" id="KW-1185">Reference proteome</keyword>
<gene>
    <name evidence="1" type="ORF">FA95DRAFT_282289</name>
</gene>
<evidence type="ECO:0000313" key="1">
    <source>
        <dbReference type="EMBL" id="KAI0051487.1"/>
    </source>
</evidence>
<name>A0ACB8S5Q6_9AGAM</name>
<accession>A0ACB8S5Q6</accession>
<reference evidence="1" key="2">
    <citation type="journal article" date="2022" name="New Phytol.">
        <title>Evolutionary transition to the ectomycorrhizal habit in the genomes of a hyperdiverse lineage of mushroom-forming fungi.</title>
        <authorList>
            <person name="Looney B."/>
            <person name="Miyauchi S."/>
            <person name="Morin E."/>
            <person name="Drula E."/>
            <person name="Courty P.E."/>
            <person name="Kohler A."/>
            <person name="Kuo A."/>
            <person name="LaButti K."/>
            <person name="Pangilinan J."/>
            <person name="Lipzen A."/>
            <person name="Riley R."/>
            <person name="Andreopoulos W."/>
            <person name="He G."/>
            <person name="Johnson J."/>
            <person name="Nolan M."/>
            <person name="Tritt A."/>
            <person name="Barry K.W."/>
            <person name="Grigoriev I.V."/>
            <person name="Nagy L.G."/>
            <person name="Hibbett D."/>
            <person name="Henrissat B."/>
            <person name="Matheny P.B."/>
            <person name="Labbe J."/>
            <person name="Martin F.M."/>
        </authorList>
    </citation>
    <scope>NUCLEOTIDE SEQUENCE</scope>
    <source>
        <strain evidence="1">FP105234-sp</strain>
    </source>
</reference>
<reference evidence="1" key="1">
    <citation type="submission" date="2021-02" db="EMBL/GenBank/DDBJ databases">
        <authorList>
            <consortium name="DOE Joint Genome Institute"/>
            <person name="Ahrendt S."/>
            <person name="Looney B.P."/>
            <person name="Miyauchi S."/>
            <person name="Morin E."/>
            <person name="Drula E."/>
            <person name="Courty P.E."/>
            <person name="Chicoki N."/>
            <person name="Fauchery L."/>
            <person name="Kohler A."/>
            <person name="Kuo A."/>
            <person name="Labutti K."/>
            <person name="Pangilinan J."/>
            <person name="Lipzen A."/>
            <person name="Riley R."/>
            <person name="Andreopoulos W."/>
            <person name="He G."/>
            <person name="Johnson J."/>
            <person name="Barry K.W."/>
            <person name="Grigoriev I.V."/>
            <person name="Nagy L."/>
            <person name="Hibbett D."/>
            <person name="Henrissat B."/>
            <person name="Matheny P.B."/>
            <person name="Labbe J."/>
            <person name="Martin F."/>
        </authorList>
    </citation>
    <scope>NUCLEOTIDE SEQUENCE</scope>
    <source>
        <strain evidence="1">FP105234-sp</strain>
    </source>
</reference>
<protein>
    <submittedName>
        <fullName evidence="1">Uncharacterized protein</fullName>
    </submittedName>
</protein>
<organism evidence="1 2">
    <name type="scientific">Auriscalpium vulgare</name>
    <dbReference type="NCBI Taxonomy" id="40419"/>
    <lineage>
        <taxon>Eukaryota</taxon>
        <taxon>Fungi</taxon>
        <taxon>Dikarya</taxon>
        <taxon>Basidiomycota</taxon>
        <taxon>Agaricomycotina</taxon>
        <taxon>Agaricomycetes</taxon>
        <taxon>Russulales</taxon>
        <taxon>Auriscalpiaceae</taxon>
        <taxon>Auriscalpium</taxon>
    </lineage>
</organism>
<dbReference type="Proteomes" id="UP000814033">
    <property type="component" value="Unassembled WGS sequence"/>
</dbReference>
<comment type="caution">
    <text evidence="1">The sequence shown here is derived from an EMBL/GenBank/DDBJ whole genome shotgun (WGS) entry which is preliminary data.</text>
</comment>
<dbReference type="EMBL" id="MU275852">
    <property type="protein sequence ID" value="KAI0051487.1"/>
    <property type="molecule type" value="Genomic_DNA"/>
</dbReference>
<evidence type="ECO:0000313" key="2">
    <source>
        <dbReference type="Proteomes" id="UP000814033"/>
    </source>
</evidence>
<sequence>MSSRFHAASLVDPATHSRALLDLIDLPISRSLIECLIDEVVATVDAALDRPCPSSPSSRGRSRSRHDVSAHVHSKLALHALVTDVLATSEVEVGAVLVALVYLARVRAKQHLHFHSEDRAYQRVFLGAIVVASKYLNDSSLTNGSWAICTDDEFSAAEVGACERAFLGALSFELGFTEAHILKHHAAIMAHVAPRRQRSYRTALPRFTPLETTPPSSFSDSDTDSDSDSSPDPSPFSSTATSAASSRQTSPAPLQISLEASLSLHTPAAAPKKAHGRLRIPKFPFAFAF</sequence>